<dbReference type="CDD" id="cd07521">
    <property type="entry name" value="HAD_FCP1-like"/>
    <property type="match status" value="1"/>
</dbReference>
<proteinExistence type="predicted"/>
<dbReference type="GO" id="GO:0005634">
    <property type="term" value="C:nucleus"/>
    <property type="evidence" value="ECO:0007669"/>
    <property type="project" value="UniProtKB-SubCell"/>
</dbReference>
<evidence type="ECO:0000313" key="9">
    <source>
        <dbReference type="EMBL" id="CAA0357946.1"/>
    </source>
</evidence>
<name>A0A178VS59_ARATH</name>
<comment type="function">
    <text evidence="6">This promotes the activity of RNA polymerase II.</text>
</comment>
<feature type="domain" description="FCP1 homology" evidence="7">
    <location>
        <begin position="62"/>
        <end position="234"/>
    </location>
</feature>
<evidence type="ECO:0000256" key="4">
    <source>
        <dbReference type="ARBA" id="ARBA00047761"/>
    </source>
</evidence>
<dbReference type="InterPro" id="IPR011947">
    <property type="entry name" value="FCP1_euk"/>
</dbReference>
<dbReference type="EC" id="3.1.3.16" evidence="6"/>
<dbReference type="InterPro" id="IPR039189">
    <property type="entry name" value="Fcp1"/>
</dbReference>
<dbReference type="OrthoDB" id="10249888at2759"/>
<evidence type="ECO:0000313" key="12">
    <source>
        <dbReference type="Proteomes" id="UP000078284"/>
    </source>
</evidence>
<dbReference type="Gene3D" id="3.40.50.1000">
    <property type="entry name" value="HAD superfamily/HAD-like"/>
    <property type="match status" value="1"/>
</dbReference>
<dbReference type="PROSITE" id="PS50969">
    <property type="entry name" value="FCP1"/>
    <property type="match status" value="1"/>
</dbReference>
<dbReference type="SUPFAM" id="SSF56784">
    <property type="entry name" value="HAD-like"/>
    <property type="match status" value="1"/>
</dbReference>
<reference evidence="11" key="2">
    <citation type="submission" date="2016-03" db="EMBL/GenBank/DDBJ databases">
        <title>Full-length assembly of Arabidopsis thaliana Ler reveals the complement of translocations and inversions.</title>
        <authorList>
            <person name="Zapata L."/>
            <person name="Schneeberger K."/>
            <person name="Ossowski S."/>
        </authorList>
    </citation>
    <scope>NUCLEOTIDE SEQUENCE [LARGE SCALE GENOMIC DNA]</scope>
    <source>
        <tissue evidence="11">Leaf</tissue>
    </source>
</reference>
<dbReference type="SMR" id="A0A178VS59"/>
<dbReference type="PANTHER" id="PTHR23081">
    <property type="entry name" value="RNA POLYMERASE II CTD PHOSPHATASE"/>
    <property type="match status" value="1"/>
</dbReference>
<dbReference type="KEGG" id="ath:AT2G04930"/>
<evidence type="ECO:0000256" key="6">
    <source>
        <dbReference type="RuleBase" id="RU366066"/>
    </source>
</evidence>
<dbReference type="SMART" id="SM00577">
    <property type="entry name" value="CPDc"/>
    <property type="match status" value="1"/>
</dbReference>
<dbReference type="Proteomes" id="UP000434276">
    <property type="component" value="Unassembled WGS sequence"/>
</dbReference>
<organism evidence="11 12">
    <name type="scientific">Arabidopsis thaliana</name>
    <name type="common">Mouse-ear cress</name>
    <dbReference type="NCBI Taxonomy" id="3702"/>
    <lineage>
        <taxon>Eukaryota</taxon>
        <taxon>Viridiplantae</taxon>
        <taxon>Streptophyta</taxon>
        <taxon>Embryophyta</taxon>
        <taxon>Tracheophyta</taxon>
        <taxon>Spermatophyta</taxon>
        <taxon>Magnoliopsida</taxon>
        <taxon>eudicotyledons</taxon>
        <taxon>Gunneridae</taxon>
        <taxon>Pentapetalae</taxon>
        <taxon>rosids</taxon>
        <taxon>malvids</taxon>
        <taxon>Brassicales</taxon>
        <taxon>Brassicaceae</taxon>
        <taxon>Camelineae</taxon>
        <taxon>Arabidopsis</taxon>
    </lineage>
</organism>
<dbReference type="OMA" id="DESPCTK"/>
<dbReference type="EMBL" id="CACSHJ010000088">
    <property type="protein sequence ID" value="CAA0357946.1"/>
    <property type="molecule type" value="Genomic_DNA"/>
</dbReference>
<comment type="catalytic activity">
    <reaction evidence="4 6">
        <text>O-phospho-L-seryl-[protein] + H2O = L-seryl-[protein] + phosphate</text>
        <dbReference type="Rhea" id="RHEA:20629"/>
        <dbReference type="Rhea" id="RHEA-COMP:9863"/>
        <dbReference type="Rhea" id="RHEA-COMP:11604"/>
        <dbReference type="ChEBI" id="CHEBI:15377"/>
        <dbReference type="ChEBI" id="CHEBI:29999"/>
        <dbReference type="ChEBI" id="CHEBI:43474"/>
        <dbReference type="ChEBI" id="CHEBI:83421"/>
        <dbReference type="EC" id="3.1.3.16"/>
    </reaction>
</comment>
<comment type="subcellular location">
    <subcellularLocation>
        <location evidence="1 6">Nucleus</location>
    </subcellularLocation>
</comment>
<evidence type="ECO:0000313" key="11">
    <source>
        <dbReference type="EMBL" id="OAP08618.1"/>
    </source>
</evidence>
<dbReference type="Araport" id="AT2G04930"/>
<keyword evidence="3 6" id="KW-0539">Nucleus</keyword>
<dbReference type="InterPro" id="IPR004274">
    <property type="entry name" value="FCP1_dom"/>
</dbReference>
<dbReference type="EMBL" id="LR881467">
    <property type="protein sequence ID" value="CAD5318143.1"/>
    <property type="molecule type" value="Genomic_DNA"/>
</dbReference>
<keyword evidence="2 6" id="KW-0378">Hydrolase</keyword>
<evidence type="ECO:0000313" key="8">
    <source>
        <dbReference type="Araport" id="AT2G04930"/>
    </source>
</evidence>
<dbReference type="PANTHER" id="PTHR23081:SF21">
    <property type="entry name" value="RNA POLYMERASE II C-TERMINAL DOMAIN PHOSPHATASE-LIKE-RELATED"/>
    <property type="match status" value="1"/>
</dbReference>
<dbReference type="Proteomes" id="UP000078284">
    <property type="component" value="Chromosome 2"/>
</dbReference>
<dbReference type="InterPro" id="IPR036412">
    <property type="entry name" value="HAD-like_sf"/>
</dbReference>
<dbReference type="EMBL" id="LUHQ01000002">
    <property type="protein sequence ID" value="OAP08618.1"/>
    <property type="molecule type" value="Genomic_DNA"/>
</dbReference>
<dbReference type="Proteomes" id="UP000516314">
    <property type="component" value="Chromosome 2"/>
</dbReference>
<evidence type="ECO:0000259" key="7">
    <source>
        <dbReference type="PROSITE" id="PS50969"/>
    </source>
</evidence>
<evidence type="ECO:0000313" key="13">
    <source>
        <dbReference type="Proteomes" id="UP000434276"/>
    </source>
</evidence>
<evidence type="ECO:0000256" key="5">
    <source>
        <dbReference type="ARBA" id="ARBA00048336"/>
    </source>
</evidence>
<dbReference type="NCBIfam" id="TIGR02250">
    <property type="entry name" value="FCP1_euk"/>
    <property type="match status" value="1"/>
</dbReference>
<reference evidence="10 14" key="4">
    <citation type="submission" date="2020-09" db="EMBL/GenBank/DDBJ databases">
        <authorList>
            <person name="Ashkenazy H."/>
        </authorList>
    </citation>
    <scope>NUCLEOTIDE SEQUENCE [LARGE SCALE GENOMIC DNA]</scope>
    <source>
        <strain evidence="14">cv. Cdm-0</strain>
    </source>
</reference>
<dbReference type="AlphaFoldDB" id="A0A178VS59"/>
<evidence type="ECO:0000256" key="1">
    <source>
        <dbReference type="ARBA" id="ARBA00004123"/>
    </source>
</evidence>
<evidence type="ECO:0000313" key="14">
    <source>
        <dbReference type="Proteomes" id="UP000516314"/>
    </source>
</evidence>
<dbReference type="InterPro" id="IPR023214">
    <property type="entry name" value="HAD_sf"/>
</dbReference>
<evidence type="ECO:0000256" key="3">
    <source>
        <dbReference type="ARBA" id="ARBA00023242"/>
    </source>
</evidence>
<evidence type="ECO:0000313" key="10">
    <source>
        <dbReference type="EMBL" id="CAD5318143.1"/>
    </source>
</evidence>
<comment type="catalytic activity">
    <reaction evidence="5 6">
        <text>O-phospho-L-threonyl-[protein] + H2O = L-threonyl-[protein] + phosphate</text>
        <dbReference type="Rhea" id="RHEA:47004"/>
        <dbReference type="Rhea" id="RHEA-COMP:11060"/>
        <dbReference type="Rhea" id="RHEA-COMP:11605"/>
        <dbReference type="ChEBI" id="CHEBI:15377"/>
        <dbReference type="ChEBI" id="CHEBI:30013"/>
        <dbReference type="ChEBI" id="CHEBI:43474"/>
        <dbReference type="ChEBI" id="CHEBI:61977"/>
        <dbReference type="EC" id="3.1.3.16"/>
    </reaction>
</comment>
<dbReference type="Pfam" id="PF03031">
    <property type="entry name" value="NIF"/>
    <property type="match status" value="1"/>
</dbReference>
<accession>A0A178VS59</accession>
<evidence type="ECO:0000256" key="2">
    <source>
        <dbReference type="ARBA" id="ARBA00022801"/>
    </source>
</evidence>
<sequence length="277" mass="32393">MLVTTSSSCCGHWYVFQGICIGCKSKVHKSQFRKFDYIFKGLQLSNEAVALTKSLTTKHSCLNEKKLHLVLDLDHTLLHSKLVSNLSQAERYLIQEASSRTREDLWKFRPIGHPIDRLIKLRPFVRDFLKEANEMFTMFVYTMGSRIYAKAILEMIDPKKLYFGNRVITKDESPRMKTLNLVLAEERGVVIVDDTRDIWPHHKNNLIQIRKYKYFRRSGLDSNSYSEKKTDEGENDGGLANVLKLLREVHRRFFIVEVEEVLESMDVRSLLKEGYRL</sequence>
<reference evidence="12" key="1">
    <citation type="journal article" date="2016" name="Proc. Natl. Acad. Sci. U.S.A.">
        <title>Chromosome-level assembly of Arabidopsis thaliana Ler reveals the extent of translocation and inversion polymorphisms.</title>
        <authorList>
            <person name="Zapata L."/>
            <person name="Ding J."/>
            <person name="Willing E.M."/>
            <person name="Hartwig B."/>
            <person name="Bezdan D."/>
            <person name="Jiao W.B."/>
            <person name="Patel V."/>
            <person name="Velikkakam James G."/>
            <person name="Koornneef M."/>
            <person name="Ossowski S."/>
            <person name="Schneeberger K."/>
        </authorList>
    </citation>
    <scope>NUCLEOTIDE SEQUENCE [LARGE SCALE GENOMIC DNA]</scope>
    <source>
        <strain evidence="12">cv. Landsberg erecta</strain>
    </source>
</reference>
<dbReference type="FunFam" id="3.40.50.1000:FF:000235">
    <property type="entry name" value="Haloacid dehalogenase-like hydrolase (HAD) superfamily protein"/>
    <property type="match status" value="1"/>
</dbReference>
<dbReference type="GeneID" id="815040"/>
<dbReference type="GO" id="GO:0008420">
    <property type="term" value="F:RNA polymerase II CTD heptapeptide repeat phosphatase activity"/>
    <property type="evidence" value="ECO:0007669"/>
    <property type="project" value="UniProtKB-UniRule"/>
</dbReference>
<protein>
    <recommendedName>
        <fullName evidence="6">RNA polymerase II C-terminal domain phosphatase-like</fullName>
        <ecNumber evidence="6">3.1.3.16</ecNumber>
    </recommendedName>
</protein>
<gene>
    <name evidence="8" type="ordered locus">At2g04930</name>
    <name evidence="11" type="ordered locus">AXX17_At2g04140</name>
    <name evidence="10" type="ORF">AT9943_LOCUS6381</name>
    <name evidence="9" type="ORF">C24_LOCUS7407</name>
</gene>
<reference evidence="9 13" key="3">
    <citation type="submission" date="2019-12" db="EMBL/GenBank/DDBJ databases">
        <authorList>
            <person name="Jiao W.-B."/>
            <person name="Schneeberger K."/>
        </authorList>
    </citation>
    <scope>NUCLEOTIDE SEQUENCE [LARGE SCALE GENOMIC DNA]</scope>
    <source>
        <strain evidence="13">cv. C24</strain>
    </source>
</reference>